<dbReference type="PROSITE" id="PS51201">
    <property type="entry name" value="RCK_N"/>
    <property type="match status" value="1"/>
</dbReference>
<dbReference type="SUPFAM" id="SSF51735">
    <property type="entry name" value="NAD(P)-binding Rossmann-fold domains"/>
    <property type="match status" value="1"/>
</dbReference>
<dbReference type="InterPro" id="IPR006037">
    <property type="entry name" value="RCK_C"/>
</dbReference>
<dbReference type="Gene3D" id="3.40.50.720">
    <property type="entry name" value="NAD(P)-binding Rossmann-like Domain"/>
    <property type="match status" value="1"/>
</dbReference>
<dbReference type="EMBL" id="CP010904">
    <property type="protein sequence ID" value="AKJ65015.1"/>
    <property type="molecule type" value="Genomic_DNA"/>
</dbReference>
<dbReference type="Gene3D" id="3.30.70.1450">
    <property type="entry name" value="Regulator of K+ conductance, C-terminal domain"/>
    <property type="match status" value="1"/>
</dbReference>
<dbReference type="PROSITE" id="PS51202">
    <property type="entry name" value="RCK_C"/>
    <property type="match status" value="1"/>
</dbReference>
<feature type="domain" description="RCK N-terminal" evidence="1">
    <location>
        <begin position="1"/>
        <end position="118"/>
    </location>
</feature>
<dbReference type="STRING" id="1307763.L21SP4_01777"/>
<dbReference type="Proteomes" id="UP000035268">
    <property type="component" value="Chromosome"/>
</dbReference>
<reference evidence="3 4" key="2">
    <citation type="journal article" date="2016" name="ISME J.">
        <title>Characterization of the first cultured representative of Verrucomicrobia subdivision 5 indicates the proposal of a novel phylum.</title>
        <authorList>
            <person name="Spring S."/>
            <person name="Bunk B."/>
            <person name="Sproer C."/>
            <person name="Schumann P."/>
            <person name="Rohde M."/>
            <person name="Tindall B.J."/>
            <person name="Klenk H.P."/>
        </authorList>
    </citation>
    <scope>NUCLEOTIDE SEQUENCE [LARGE SCALE GENOMIC DNA]</scope>
    <source>
        <strain evidence="3 4">L21-Fru-AB</strain>
    </source>
</reference>
<accession>A0A0G3EJP5</accession>
<dbReference type="InterPro" id="IPR050721">
    <property type="entry name" value="Trk_Ktr_HKT_K-transport"/>
</dbReference>
<dbReference type="InterPro" id="IPR003148">
    <property type="entry name" value="RCK_N"/>
</dbReference>
<name>A0A0G3EJP5_9BACT</name>
<organism evidence="3 4">
    <name type="scientific">Kiritimatiella glycovorans</name>
    <dbReference type="NCBI Taxonomy" id="1307763"/>
    <lineage>
        <taxon>Bacteria</taxon>
        <taxon>Pseudomonadati</taxon>
        <taxon>Kiritimatiellota</taxon>
        <taxon>Kiritimatiellia</taxon>
        <taxon>Kiritimatiellales</taxon>
        <taxon>Kiritimatiellaceae</taxon>
        <taxon>Kiritimatiella</taxon>
    </lineage>
</organism>
<dbReference type="AlphaFoldDB" id="A0A0G3EJP5"/>
<evidence type="ECO:0000259" key="2">
    <source>
        <dbReference type="PROSITE" id="PS51202"/>
    </source>
</evidence>
<keyword evidence="4" id="KW-1185">Reference proteome</keyword>
<dbReference type="GO" id="GO:0008324">
    <property type="term" value="F:monoatomic cation transmembrane transporter activity"/>
    <property type="evidence" value="ECO:0007669"/>
    <property type="project" value="InterPro"/>
</dbReference>
<dbReference type="Pfam" id="PF02254">
    <property type="entry name" value="TrkA_N"/>
    <property type="match status" value="1"/>
</dbReference>
<dbReference type="SUPFAM" id="SSF116726">
    <property type="entry name" value="TrkA C-terminal domain-like"/>
    <property type="match status" value="1"/>
</dbReference>
<dbReference type="InterPro" id="IPR036291">
    <property type="entry name" value="NAD(P)-bd_dom_sf"/>
</dbReference>
<dbReference type="PATRIC" id="fig|1609981.3.peg.1844"/>
<dbReference type="KEGG" id="vbl:L21SP4_01777"/>
<dbReference type="InterPro" id="IPR036721">
    <property type="entry name" value="RCK_C_sf"/>
</dbReference>
<evidence type="ECO:0000313" key="3">
    <source>
        <dbReference type="EMBL" id="AKJ65015.1"/>
    </source>
</evidence>
<protein>
    <submittedName>
        <fullName evidence="3">Ktr system potassium uptake protein A</fullName>
    </submittedName>
</protein>
<proteinExistence type="predicted"/>
<dbReference type="OrthoDB" id="9776294at2"/>
<evidence type="ECO:0000313" key="4">
    <source>
        <dbReference type="Proteomes" id="UP000035268"/>
    </source>
</evidence>
<sequence length="217" mass="23782">MRQFAVIGLGNFGTYLAAELYQKGHEVLAIDRSSARVQDFKDSASRAVVADGADRRALEQLDIAEMDAVIVAVGSLVSQSILITLNVKELGVRKIYAKAISEPHGRILARVGASEVLFPEKDLALTLAEKLHNPNVLDWLKFSEEYSISQFAVPDSFIGKTLRDLDLPHKYGIQVVAVRNEAQEKPHTVPDADYAFRSGDTLILIGPNEGLAKLRDA</sequence>
<dbReference type="Pfam" id="PF02080">
    <property type="entry name" value="TrkA_C"/>
    <property type="match status" value="1"/>
</dbReference>
<dbReference type="PANTHER" id="PTHR43833:SF7">
    <property type="entry name" value="KTR SYSTEM POTASSIUM UPTAKE PROTEIN C"/>
    <property type="match status" value="1"/>
</dbReference>
<dbReference type="PANTHER" id="PTHR43833">
    <property type="entry name" value="POTASSIUM CHANNEL PROTEIN 2-RELATED-RELATED"/>
    <property type="match status" value="1"/>
</dbReference>
<evidence type="ECO:0000259" key="1">
    <source>
        <dbReference type="PROSITE" id="PS51201"/>
    </source>
</evidence>
<feature type="domain" description="RCK C-terminal" evidence="2">
    <location>
        <begin position="134"/>
        <end position="217"/>
    </location>
</feature>
<reference evidence="4" key="1">
    <citation type="submission" date="2015-02" db="EMBL/GenBank/DDBJ databases">
        <title>Description and complete genome sequence of the first cultured representative of the subdivision 5 of the Verrucomicrobia phylum.</title>
        <authorList>
            <person name="Spring S."/>
            <person name="Bunk B."/>
            <person name="Sproer C."/>
            <person name="Klenk H.-P."/>
        </authorList>
    </citation>
    <scope>NUCLEOTIDE SEQUENCE [LARGE SCALE GENOMIC DNA]</scope>
    <source>
        <strain evidence="4">L21-Fru-AB</strain>
    </source>
</reference>
<dbReference type="RefSeq" id="WP_052882285.1">
    <property type="nucleotide sequence ID" value="NZ_CP010904.1"/>
</dbReference>
<gene>
    <name evidence="3" type="primary">ktrA</name>
    <name evidence="3" type="ORF">L21SP4_01777</name>
</gene>
<dbReference type="GO" id="GO:0006813">
    <property type="term" value="P:potassium ion transport"/>
    <property type="evidence" value="ECO:0007669"/>
    <property type="project" value="InterPro"/>
</dbReference>